<dbReference type="InterPro" id="IPR026854">
    <property type="entry name" value="VPS13_N"/>
</dbReference>
<dbReference type="InParanoid" id="A0A2R5GB42"/>
<evidence type="ECO:0000256" key="2">
    <source>
        <dbReference type="SAM" id="MobiDB-lite"/>
    </source>
</evidence>
<dbReference type="EMBL" id="BEYU01000032">
    <property type="protein sequence ID" value="GBG27559.1"/>
    <property type="molecule type" value="Genomic_DNA"/>
</dbReference>
<feature type="region of interest" description="Disordered" evidence="2">
    <location>
        <begin position="323"/>
        <end position="390"/>
    </location>
</feature>
<evidence type="ECO:0000313" key="4">
    <source>
        <dbReference type="EMBL" id="GBG27559.1"/>
    </source>
</evidence>
<dbReference type="OrthoDB" id="445152at2759"/>
<protein>
    <submittedName>
        <fullName evidence="4">Vacuolar protein sorting-associated protein 13B</fullName>
    </submittedName>
</protein>
<feature type="compositionally biased region" description="Low complexity" evidence="2">
    <location>
        <begin position="184"/>
        <end position="193"/>
    </location>
</feature>
<dbReference type="Proteomes" id="UP000241890">
    <property type="component" value="Unassembled WGS sequence"/>
</dbReference>
<feature type="compositionally biased region" description="Low complexity" evidence="2">
    <location>
        <begin position="348"/>
        <end position="378"/>
    </location>
</feature>
<sequence length="4061" mass="441715">MLSDYLLGPLKRYLTQTLSTSLSKYISNINVDTLGVGGDIILRDLELRLDVLQESLKIPLAFEFSRGFIKELRIQIHWTKLMSQPIHVKVSTIEIILTARSELQFRRLQLAYQRHTSKSGADSSQDAKAAHAAAKTTAKSGKLANGTPTPGHKSGTNGAGPQSPSRASSATTAAAGGGGGGGAAANTMAGAGTDSSESGGWLHDAIRKIIANATVEINDLVLKYEHANVVLSTSFRSLRVSSADPSQGWKVAFQEPKGVNRSIFKAIDVRDLTINLDRIHGESSRRISLGVISISDMHIRKLDLSVSNEQFIMLEELMVLPDDEDSVGDSDASAAAPSGEKGDADTTSPASPSSASSSSSDSSDLSNSSDASSSSPSSLVSVDETQKQDAVRENIERDLEASAEQAIEKEGVAGVAVESTAAESQEGGWGSWAWGVLVGDVEQELDDVEVEMLYDAAETAKRREAARMQAARLARERKRLLVVAGTRVDSISFTFLVHKETREDNTKHTAQGNATLNQTSMTSALFGDDSALTIDEEGGDREDGGEFVSVPVANVGMVKVRLDRTQQGSILPQRRQKLAGTRLDELLRFAVQGITLEVRKVDDLIEDHTKAFVDIYADVDLVRICRLEAATSVSHDVALWGESTEFTGNTNSAILDAMPHPWFCWSFFNSANGMATYPEHCEKECCVGTSLYRRSDKALRFHCHAPTGQLNPPTSSGNPTVDVDTPALSPATAPIYVDAAVGPVSCRLDLLSVEGIYEFFGLSAASPDELGTRSGLPELRKGTAGAALKELAAEYSSLTRPQQLQRVSRPVEVLASFPKIVGELSTVPPGATREEAHSCLGLLVRDTVLRMDLARFLAQANLMHVCQAVEVVGAVLRPISSAAAAPVDPLFLQKEAPLLPGIALNLDTLRADMSVDGLAKGLASAAFSLGGASLQCQGTTVLSLRTPKGKAAVALSGHVFGEGHPVTASLQRIKAASRFLSKSVVARFHAEQRTVEARLGFGATLGVTHLDAIGGHGLLVWIWQARSRIADILKVYVGQDRNRAAEELFVPENPFPDDRAAPVDSGETAVYNDIPVRPRRSSSLLPWVQGTRVFVHIDAREGEAYITSKVMMKVPAISLVQNGREHNDFRWKAGPLALCVRGHRGGLRRVLRDAHFHGSCSCALGEAVELRLSIICDQLQMDLDPERLLVLSAVLDSPLFKGGAHFLQKTKEADSPSSNARDNGTQGVSKALTRSSIAVAAKHPDEMDWPLIVLNIQGDLAGVHLNLFPHARMSGVQAHVGTPYQIAENIEFVMEHLYFSLRQDTSSLAVRVTVRDLCAFERLRSSSRSPFDDSTSADDATGLSSLPASAIGAIVAFLPAHDIVSLATAFGVPLSSTQTTRATQAMTDMLSLQPRNEDDAFFEALDLSVPVACSPSIDEVPTNKPTLLSCAVIKPTNGRLLVEGGLLPLDFVMRPGLIAALLFAYHRDVAVKGSPVMLPFSVRMMIGPSGHLELACDEVKIQVAVNQIRQLQTLLGEVATLTNKAHLAFLLNDSLSVREAIFQNVLLQGPDRAVLPSAEEKPVEETATSEDLVVTRDPLFSISASVPGVEVRVLDDETAEVARVWVSEMRLSSSKDTMFEIMDWGLDAGGRKSVVAPLKGSSPSLSASMPQGVSSCVVELPRGLLISADAGLVQAVTRHFPLEPFAAQSDETIKASVKFHTFVKARKLLATAQTDNTPREEVEAGAHVRMTLKFVLASFDARLHLTESSSSPGLRLTADQDNFYFFKLPTPRTNDFASLKRIYEMDNNSEYVHPAPGQIVLGALGMPGSLAGSEQMWSAANPVDATQGLQAGGQWKRSFAPLSTSSMSDWVTLRWQYFEPRKLERIRLLNAPPIPRGVADAAIHPTGLEASVVECQLAYWDAIQGCYVVVAHFNVPLEEEALASPWRRPGVEDFVDAFSNLVDMSMVDDATNIDPAEDSDQEGGLLGARKKLHASTFPLQIRRSAASKSWILRWHAAETVDRESLPVDDRLAVCSALVRSLCVESACSDAFWYPMEIHVSARRLGLAVLRQADLNSRKEEMLFVLRARNFGVHLQQRPRERERVRVSADLDVHVQDFGHLALLHFARVHHLAVVYEKSTASRAESVWIDCRHWRWNISKQTLPAVHFAVQSFAHDMEKLLFRRDEIAKEANVQIGSGPPTSGKFTPADNQEQTRGDGGGEDKDDNNNDDDASLQYRIVNSTGRTVWFGQYGTAEVIRVDSEKTRSYSWRVTSTHLMPHAKDHTLVRYGRKESEFANLDASLRAQIERAAEFIPLMRFALSSDRSDDEPGTWTRPTSIDNIGVHLRSLVFGGVNKNAKSVFFGNEPQSRLWVSAQRGENGLQTIVRLLPSHFVVSRVPEPLQIRFASSTREVPACDAKVLRETFARAKGHDDGDDEDMDSPIHGVQVERLQRMSSSSSVASVGPGHSDSFSGSGGQKSHGTRVSKRQNSTEPLNRGGDHSPVGYIDEKEFDFSFAGAGTLPLMCPDVNLLASMDDATQEKADREMSIQIGRQIDWSAPISLLKVDGRSAPQLVEVPGPLGVSSMWLWVHVRRAHIRSPQGGRLRSWVMVEIWPTAYLCNDAPWPLLCRIRPQTRLELLQYAMVKHEEDFSKGYWPLVKSEHQHGNTENSTLGRATPTEEGRGEIRVQTVEPNTIAALFLHPTRSQALIVSSAAGEGSRGEASDSLAGSPALRIHEPLFANCITAFGASMYATGTRLRMALAHHEAHLRGGMITMQASAVSGFASLFIRASAPMCLRNESRSKLHFRCGDEVVSVDQGASVPVAWWPKSSLGSIEDDDFHMMELCLGRECIGQDEETIAWSSPLPLSDDDQHIVAIPVLESVKDAEHAAWVSQYWCDMSREEDGRLIITTRDRIMVHNRMKGPPVRLRVESPFSEALDFVEIAESEAWSPMSYFCDVSAGTLPGLANKEEEKDGVQTESASRSDGSNTTRPASERRSSGFSTWILNRSQRSASASSVSSLLGLGSGLGASQSGSNANSEAGDSPEQKLLSTVLRLNTTAAPGVWTEPIPVSSLDIAQGWKQLVQLHVGPTHVETITCICNEVDGVVHVVLQRETQPECIVMNKSANFLSVGLGNASQQHKWTSGQARGSCWGLYLAPKHSATVNWLALSQRVRKPLFEVMRQNVDDSTSEYAGGEMVPAAETILSSAAASPQARGRMSPVVMDGPAVQEESLGDEDDPAKLAMQLHVSLARQRLVRDEYLCVIEEDDPAWLRKPSEVFEGQQRKDRLLLFQRHKFTNTGLGSWDGVVREIDTGSALEMDDKTQTGKAVPSVKVETRFLQRETGTKILPLERYRVVMSRPHAWWEISVHDVNSAPALDLQAGAKDAGSLGEIETTDGADVQSSSLDDAGSSSYVKTKSLQVLATVSDLEVCLFDQSLETVHLRVAGVEVSHIMQESRASESWRELSVQHTTAGRAQWIQMDSFVPESEIPVVMHFVESEDDGETEVALCKFGYNDPRSAAKSFREAWAVRDRVLAGASWTEVTCAGHKLPKQFGKVHLRLAPLTVAVEDALLKRLASSLMPIAATLIAQQKLLALRKGKYTEVKAKSVCPTQLVDVDDRIFIENLVIGELSVIATVRTTTLPMFVGIDRTPLRFSEVSLVRVFEGAKALRNELAANYIADALLGSPALLGSLEILGNPVGFARSVGAGVYDLVFQPLKAIRHGYGPGGILRGVARGWSSLLIHLSEGALMSVSGFSNSIARNLDRLSLDAAYATRREQMRRRRTHSSGGARALSMRLAVVLREALNEQEENTGYWVGGRDADEQASFRESHGNGQGSSSQEQVTLRHLRDFSVGLGGPRESMRYGTARGLARGVVGLGQGMFGAATGIVVQPFEVASQQGWGVGSVLQGVGRGLLGAVTKPIGGAADLVAQTSGGIMQDVGIGAAAGPPIMRERSMLTSAPHHALRFDWKLLPQHERYVHHERAQQQYGSAPHVQRRLVLVVVTTEAFRLFSVLDGTDTLPILDLAWPQVAALDSSFRDPLVLSVRVEPGAGRDLVLVFASKQDRRLLVKEAVTLQRHARAISR</sequence>
<dbReference type="InterPro" id="IPR039782">
    <property type="entry name" value="VPS13B"/>
</dbReference>
<feature type="region of interest" description="Disordered" evidence="2">
    <location>
        <begin position="2429"/>
        <end position="2481"/>
    </location>
</feature>
<name>A0A2R5GB42_9STRA</name>
<dbReference type="PANTHER" id="PTHR12517">
    <property type="entry name" value="VACUOLAR PROTEIN SORTING-ASSOCIATED PROTEIN 13B"/>
    <property type="match status" value="1"/>
</dbReference>
<reference evidence="4 5" key="1">
    <citation type="submission" date="2017-12" db="EMBL/GenBank/DDBJ databases">
        <title>Sequencing, de novo assembly and annotation of complete genome of a new Thraustochytrid species, strain FCC1311.</title>
        <authorList>
            <person name="Sedici K."/>
            <person name="Godart F."/>
            <person name="Aiese Cigliano R."/>
            <person name="Sanseverino W."/>
            <person name="Barakat M."/>
            <person name="Ortet P."/>
            <person name="Marechal E."/>
            <person name="Cagnac O."/>
            <person name="Amato A."/>
        </authorList>
    </citation>
    <scope>NUCLEOTIDE SEQUENCE [LARGE SCALE GENOMIC DNA]</scope>
</reference>
<comment type="caution">
    <text evidence="4">The sequence shown here is derived from an EMBL/GenBank/DDBJ whole genome shotgun (WGS) entry which is preliminary data.</text>
</comment>
<feature type="region of interest" description="Disordered" evidence="2">
    <location>
        <begin position="2640"/>
        <end position="2659"/>
    </location>
</feature>
<feature type="compositionally biased region" description="Low complexity" evidence="2">
    <location>
        <begin position="329"/>
        <end position="339"/>
    </location>
</feature>
<feature type="region of interest" description="Disordered" evidence="2">
    <location>
        <begin position="117"/>
        <end position="197"/>
    </location>
</feature>
<feature type="compositionally biased region" description="Low complexity" evidence="2">
    <location>
        <begin position="130"/>
        <end position="139"/>
    </location>
</feature>
<feature type="compositionally biased region" description="Basic and acidic residues" evidence="2">
    <location>
        <begin position="2191"/>
        <end position="2200"/>
    </location>
</feature>
<feature type="compositionally biased region" description="Polar residues" evidence="2">
    <location>
        <begin position="154"/>
        <end position="169"/>
    </location>
</feature>
<feature type="domain" description="Chorein N-terminal" evidence="3">
    <location>
        <begin position="12"/>
        <end position="281"/>
    </location>
</feature>
<feature type="compositionally biased region" description="Polar residues" evidence="2">
    <location>
        <begin position="2178"/>
        <end position="2190"/>
    </location>
</feature>
<keyword evidence="1" id="KW-0813">Transport</keyword>
<proteinExistence type="predicted"/>
<evidence type="ECO:0000313" key="5">
    <source>
        <dbReference type="Proteomes" id="UP000241890"/>
    </source>
</evidence>
<organism evidence="4 5">
    <name type="scientific">Hondaea fermentalgiana</name>
    <dbReference type="NCBI Taxonomy" id="2315210"/>
    <lineage>
        <taxon>Eukaryota</taxon>
        <taxon>Sar</taxon>
        <taxon>Stramenopiles</taxon>
        <taxon>Bigyra</taxon>
        <taxon>Labyrinthulomycetes</taxon>
        <taxon>Thraustochytrida</taxon>
        <taxon>Thraustochytriidae</taxon>
        <taxon>Hondaea</taxon>
    </lineage>
</organism>
<evidence type="ECO:0000256" key="1">
    <source>
        <dbReference type="ARBA" id="ARBA00022448"/>
    </source>
</evidence>
<feature type="region of interest" description="Disordered" evidence="2">
    <location>
        <begin position="2946"/>
        <end position="2975"/>
    </location>
</feature>
<feature type="compositionally biased region" description="Acidic residues" evidence="2">
    <location>
        <begin position="2201"/>
        <end position="2210"/>
    </location>
</feature>
<accession>A0A2R5GB42</accession>
<evidence type="ECO:0000259" key="3">
    <source>
        <dbReference type="Pfam" id="PF12624"/>
    </source>
</evidence>
<feature type="region of interest" description="Disordered" evidence="2">
    <location>
        <begin position="2170"/>
        <end position="2210"/>
    </location>
</feature>
<dbReference type="Pfam" id="PF12624">
    <property type="entry name" value="VPS13_N"/>
    <property type="match status" value="1"/>
</dbReference>
<gene>
    <name evidence="4" type="ORF">FCC1311_037822</name>
</gene>
<dbReference type="PANTHER" id="PTHR12517:SF0">
    <property type="entry name" value="INTERMEMBRANE LIPID TRANSFER PROTEIN VPS13B"/>
    <property type="match status" value="1"/>
</dbReference>
<keyword evidence="5" id="KW-1185">Reference proteome</keyword>
<feature type="compositionally biased region" description="Polar residues" evidence="2">
    <location>
        <begin position="2954"/>
        <end position="2969"/>
    </location>
</feature>